<reference evidence="1" key="1">
    <citation type="submission" date="2023-08" db="EMBL/GenBank/DDBJ databases">
        <authorList>
            <person name="Alioto T."/>
            <person name="Alioto T."/>
            <person name="Gomez Garrido J."/>
        </authorList>
    </citation>
    <scope>NUCLEOTIDE SEQUENCE</scope>
</reference>
<name>A0AA36F4P6_OCTVU</name>
<dbReference type="Proteomes" id="UP001162480">
    <property type="component" value="Chromosome 7"/>
</dbReference>
<dbReference type="EMBL" id="OX597820">
    <property type="protein sequence ID" value="CAI9725661.1"/>
    <property type="molecule type" value="Genomic_DNA"/>
</dbReference>
<evidence type="ECO:0000313" key="1">
    <source>
        <dbReference type="EMBL" id="CAI9725661.1"/>
    </source>
</evidence>
<keyword evidence="2" id="KW-1185">Reference proteome</keyword>
<organism evidence="1 2">
    <name type="scientific">Octopus vulgaris</name>
    <name type="common">Common octopus</name>
    <dbReference type="NCBI Taxonomy" id="6645"/>
    <lineage>
        <taxon>Eukaryota</taxon>
        <taxon>Metazoa</taxon>
        <taxon>Spiralia</taxon>
        <taxon>Lophotrochozoa</taxon>
        <taxon>Mollusca</taxon>
        <taxon>Cephalopoda</taxon>
        <taxon>Coleoidea</taxon>
        <taxon>Octopodiformes</taxon>
        <taxon>Octopoda</taxon>
        <taxon>Incirrata</taxon>
        <taxon>Octopodidae</taxon>
        <taxon>Octopus</taxon>
    </lineage>
</organism>
<accession>A0AA36F4P6</accession>
<protein>
    <submittedName>
        <fullName evidence="1">Uncharacterized protein</fullName>
    </submittedName>
</protein>
<evidence type="ECO:0000313" key="2">
    <source>
        <dbReference type="Proteomes" id="UP001162480"/>
    </source>
</evidence>
<sequence>MGTITLGFCTFSFGLLCFVYKCFFPIHIDCDAIFSNRVQLDVSHMYMLIDCTQSVTKFQCGLYKRDLTLLKQKRKCL</sequence>
<dbReference type="AlphaFoldDB" id="A0AA36F4P6"/>
<proteinExistence type="predicted"/>
<gene>
    <name evidence="1" type="ORF">OCTVUL_1B025892</name>
</gene>